<reference evidence="1" key="1">
    <citation type="submission" date="2021-07" db="EMBL/GenBank/DDBJ databases">
        <authorList>
            <person name="Roth S.J."/>
            <person name="Krukonis G.P."/>
            <person name="Delesalle V.A."/>
        </authorList>
    </citation>
    <scope>NUCLEOTIDE SEQUENCE</scope>
</reference>
<proteinExistence type="predicted"/>
<gene>
    <name evidence="1" type="primary">62</name>
    <name evidence="1" type="ORF">AH03_62</name>
</gene>
<evidence type="ECO:0000313" key="1">
    <source>
        <dbReference type="EMBL" id="QZA70472.1"/>
    </source>
</evidence>
<organism evidence="1 2">
    <name type="scientific">Erwinia phage AH03</name>
    <dbReference type="NCBI Taxonomy" id="2869568"/>
    <lineage>
        <taxon>Viruses</taxon>
        <taxon>Duplodnaviria</taxon>
        <taxon>Heunggongvirae</taxon>
        <taxon>Uroviricota</taxon>
        <taxon>Caudoviricetes</taxon>
        <taxon>Ahotrevirus</taxon>
        <taxon>Ahotrevirus AH03</taxon>
    </lineage>
</organism>
<sequence length="227" mass="25860">MNKNDLKPASTLAKKNGVKAIVYGNPGVGKTPVIKTAPRPVIMVVEPGMMSMRDAHNIPAYEAYTFEKIDEFFKWWFGSAEVSAFDTLGIDSLSQMAEIALLHFKSKNKDGRKAYGEMSEWVMGHVSKLFYMPQKHMYLICKQGRIDNGDNTYFVPFFPGQDLSVKIPHLFDEILRLDNKVRIPGVLKEVTAFQTKESFNYNARDRSGNLDEFEQPDLSNLFNKCMK</sequence>
<dbReference type="Proteomes" id="UP000828678">
    <property type="component" value="Segment"/>
</dbReference>
<evidence type="ECO:0000313" key="2">
    <source>
        <dbReference type="Proteomes" id="UP000828678"/>
    </source>
</evidence>
<protein>
    <submittedName>
        <fullName evidence="1">ATPase associated protein</fullName>
    </submittedName>
</protein>
<keyword evidence="2" id="KW-1185">Reference proteome</keyword>
<accession>A0AAE8BUI6</accession>
<dbReference type="EMBL" id="MZ501266">
    <property type="protein sequence ID" value="QZA70472.1"/>
    <property type="molecule type" value="Genomic_DNA"/>
</dbReference>
<name>A0AAE8BUI6_9CAUD</name>
<dbReference type="Pfam" id="PF13479">
    <property type="entry name" value="AAA_24"/>
    <property type="match status" value="1"/>
</dbReference>